<dbReference type="GO" id="GO:0004553">
    <property type="term" value="F:hydrolase activity, hydrolyzing O-glycosyl compounds"/>
    <property type="evidence" value="ECO:0007669"/>
    <property type="project" value="InterPro"/>
</dbReference>
<dbReference type="InterPro" id="IPR051913">
    <property type="entry name" value="GH2_Domain-Containing"/>
</dbReference>
<evidence type="ECO:0000259" key="2">
    <source>
        <dbReference type="Pfam" id="PF02836"/>
    </source>
</evidence>
<keyword evidence="5" id="KW-1185">Reference proteome</keyword>
<dbReference type="EMBL" id="BNAT01000005">
    <property type="protein sequence ID" value="GHH85692.1"/>
    <property type="molecule type" value="Genomic_DNA"/>
</dbReference>
<feature type="compositionally biased region" description="Polar residues" evidence="1">
    <location>
        <begin position="206"/>
        <end position="220"/>
    </location>
</feature>
<dbReference type="InterPro" id="IPR017853">
    <property type="entry name" value="GH"/>
</dbReference>
<organism evidence="4 5">
    <name type="scientific">Streptomyces capitiformicae</name>
    <dbReference type="NCBI Taxonomy" id="2014920"/>
    <lineage>
        <taxon>Bacteria</taxon>
        <taxon>Bacillati</taxon>
        <taxon>Actinomycetota</taxon>
        <taxon>Actinomycetes</taxon>
        <taxon>Kitasatosporales</taxon>
        <taxon>Streptomycetaceae</taxon>
        <taxon>Streptomyces</taxon>
    </lineage>
</organism>
<accession>A0A919L6F9</accession>
<evidence type="ECO:0000256" key="1">
    <source>
        <dbReference type="SAM" id="MobiDB-lite"/>
    </source>
</evidence>
<evidence type="ECO:0000259" key="3">
    <source>
        <dbReference type="Pfam" id="PF16355"/>
    </source>
</evidence>
<dbReference type="PANTHER" id="PTHR42732">
    <property type="entry name" value="BETA-GALACTOSIDASE"/>
    <property type="match status" value="1"/>
</dbReference>
<dbReference type="Proteomes" id="UP000603227">
    <property type="component" value="Unassembled WGS sequence"/>
</dbReference>
<name>A0A919L6F9_9ACTN</name>
<protein>
    <submittedName>
        <fullName evidence="4">Uncharacterized protein</fullName>
    </submittedName>
</protein>
<reference evidence="4" key="1">
    <citation type="journal article" date="2014" name="Int. J. Syst. Evol. Microbiol.">
        <title>Complete genome sequence of Corynebacterium casei LMG S-19264T (=DSM 44701T), isolated from a smear-ripened cheese.</title>
        <authorList>
            <consortium name="US DOE Joint Genome Institute (JGI-PGF)"/>
            <person name="Walter F."/>
            <person name="Albersmeier A."/>
            <person name="Kalinowski J."/>
            <person name="Ruckert C."/>
        </authorList>
    </citation>
    <scope>NUCLEOTIDE SEQUENCE</scope>
    <source>
        <strain evidence="4">CGMCC 4.7403</strain>
    </source>
</reference>
<dbReference type="Pfam" id="PF16355">
    <property type="entry name" value="DUF4982"/>
    <property type="match status" value="1"/>
</dbReference>
<dbReference type="InterPro" id="IPR006103">
    <property type="entry name" value="Glyco_hydro_2_cat"/>
</dbReference>
<feature type="region of interest" description="Disordered" evidence="1">
    <location>
        <begin position="205"/>
        <end position="232"/>
    </location>
</feature>
<dbReference type="PANTHER" id="PTHR42732:SF1">
    <property type="entry name" value="BETA-MANNOSIDASE"/>
    <property type="match status" value="1"/>
</dbReference>
<dbReference type="Pfam" id="PF02836">
    <property type="entry name" value="Glyco_hydro_2_C"/>
    <property type="match status" value="1"/>
</dbReference>
<gene>
    <name evidence="4" type="ORF">GCM10017771_19690</name>
</gene>
<evidence type="ECO:0000313" key="5">
    <source>
        <dbReference type="Proteomes" id="UP000603227"/>
    </source>
</evidence>
<dbReference type="AlphaFoldDB" id="A0A919L6F9"/>
<sequence length="330" mass="36093">MNSSLGAPPGKRTGNRIPAGFALPVFAGGIYREARLVVTEPVHVARWGTYVTTPDITEERAVVRVWTSVGERLRQCHGRRGRLACRRPPWPYRRPHVLHGGRHRHGGRDPRTDRCRPEVVGLIGPHRYTLRTELRVGGSTTDICRTTFGIRAFRFDPDEGFPLNGAYHKIKSVDLHHDLGALGAAVNADAIRRQMTIRKSMGVNAFRTSHNPPSPETTEATGDDKTFTDGPYPGSYTSPNGSAAKLHLTWKVPYAPGELKAVARSGGRVVATDVLRTAGAPHDLKMTARVEGMRAGKTIVRVTPARSQASTLAAEFAPTTRKRSPTVPLD</sequence>
<dbReference type="InterPro" id="IPR032311">
    <property type="entry name" value="DUF4982"/>
</dbReference>
<feature type="domain" description="Glycoside hydrolase family 2 catalytic" evidence="2">
    <location>
        <begin position="159"/>
        <end position="218"/>
    </location>
</feature>
<evidence type="ECO:0000313" key="4">
    <source>
        <dbReference type="EMBL" id="GHH85692.1"/>
    </source>
</evidence>
<comment type="caution">
    <text evidence="4">The sequence shown here is derived from an EMBL/GenBank/DDBJ whole genome shotgun (WGS) entry which is preliminary data.</text>
</comment>
<proteinExistence type="predicted"/>
<dbReference type="GO" id="GO:0005975">
    <property type="term" value="P:carbohydrate metabolic process"/>
    <property type="evidence" value="ECO:0007669"/>
    <property type="project" value="InterPro"/>
</dbReference>
<dbReference type="SUPFAM" id="SSF51445">
    <property type="entry name" value="(Trans)glycosidases"/>
    <property type="match status" value="1"/>
</dbReference>
<dbReference type="Gene3D" id="3.20.20.80">
    <property type="entry name" value="Glycosidases"/>
    <property type="match status" value="1"/>
</dbReference>
<feature type="domain" description="DUF4982" evidence="3">
    <location>
        <begin position="242"/>
        <end position="271"/>
    </location>
</feature>
<reference evidence="4" key="2">
    <citation type="submission" date="2020-09" db="EMBL/GenBank/DDBJ databases">
        <authorList>
            <person name="Sun Q."/>
            <person name="Zhou Y."/>
        </authorList>
    </citation>
    <scope>NUCLEOTIDE SEQUENCE</scope>
    <source>
        <strain evidence="4">CGMCC 4.7403</strain>
    </source>
</reference>